<feature type="transmembrane region" description="Helical" evidence="13">
    <location>
        <begin position="21"/>
        <end position="42"/>
    </location>
</feature>
<dbReference type="EC" id="2.7.8.-" evidence="12"/>
<evidence type="ECO:0000256" key="13">
    <source>
        <dbReference type="SAM" id="Phobius"/>
    </source>
</evidence>
<dbReference type="Gene3D" id="3.30.870.10">
    <property type="entry name" value="Endonuclease Chain A"/>
    <property type="match status" value="2"/>
</dbReference>
<keyword evidence="5 13" id="KW-0812">Transmembrane</keyword>
<dbReference type="PANTHER" id="PTHR21248">
    <property type="entry name" value="CARDIOLIPIN SYNTHASE"/>
    <property type="match status" value="1"/>
</dbReference>
<dbReference type="SUPFAM" id="SSF56024">
    <property type="entry name" value="Phospholipase D/nuclease"/>
    <property type="match status" value="2"/>
</dbReference>
<dbReference type="EMBL" id="CACRSY010000014">
    <property type="protein sequence ID" value="VYT15128.1"/>
    <property type="molecule type" value="Genomic_DNA"/>
</dbReference>
<keyword evidence="3" id="KW-0444">Lipid biosynthesis</keyword>
<evidence type="ECO:0000256" key="4">
    <source>
        <dbReference type="ARBA" id="ARBA00022679"/>
    </source>
</evidence>
<dbReference type="GO" id="GO:0032049">
    <property type="term" value="P:cardiolipin biosynthetic process"/>
    <property type="evidence" value="ECO:0007669"/>
    <property type="project" value="UniProtKB-UniRule"/>
</dbReference>
<feature type="transmembrane region" description="Helical" evidence="13">
    <location>
        <begin position="78"/>
        <end position="96"/>
    </location>
</feature>
<evidence type="ECO:0000256" key="1">
    <source>
        <dbReference type="ARBA" id="ARBA00004651"/>
    </source>
</evidence>
<keyword evidence="2" id="KW-1003">Cell membrane</keyword>
<keyword evidence="4 15" id="KW-0808">Transferase</keyword>
<dbReference type="InterPro" id="IPR025202">
    <property type="entry name" value="PLD-like_dom"/>
</dbReference>
<name>A0A6N2UBQ6_BLAHA</name>
<feature type="transmembrane region" description="Helical" evidence="13">
    <location>
        <begin position="48"/>
        <end position="66"/>
    </location>
</feature>
<proteinExistence type="predicted"/>
<dbReference type="Pfam" id="PF13396">
    <property type="entry name" value="PLDc_N"/>
    <property type="match status" value="1"/>
</dbReference>
<evidence type="ECO:0000256" key="2">
    <source>
        <dbReference type="ARBA" id="ARBA00022475"/>
    </source>
</evidence>
<dbReference type="InterPro" id="IPR022924">
    <property type="entry name" value="Cardiolipin_synthase"/>
</dbReference>
<dbReference type="PROSITE" id="PS50035">
    <property type="entry name" value="PLD"/>
    <property type="match status" value="2"/>
</dbReference>
<evidence type="ECO:0000256" key="10">
    <source>
        <dbReference type="ARBA" id="ARBA00023209"/>
    </source>
</evidence>
<evidence type="ECO:0000256" key="5">
    <source>
        <dbReference type="ARBA" id="ARBA00022692"/>
    </source>
</evidence>
<reference evidence="15" key="1">
    <citation type="submission" date="2019-11" db="EMBL/GenBank/DDBJ databases">
        <authorList>
            <person name="Feng L."/>
        </authorList>
    </citation>
    <scope>NUCLEOTIDE SEQUENCE</scope>
    <source>
        <strain evidence="15">BhanseniiLFYP23</strain>
    </source>
</reference>
<evidence type="ECO:0000259" key="14">
    <source>
        <dbReference type="PROSITE" id="PS50035"/>
    </source>
</evidence>
<dbReference type="Pfam" id="PF13091">
    <property type="entry name" value="PLDc_2"/>
    <property type="match status" value="2"/>
</dbReference>
<dbReference type="CDD" id="cd09160">
    <property type="entry name" value="PLDc_SMU_988_like_2"/>
    <property type="match status" value="1"/>
</dbReference>
<keyword evidence="8" id="KW-0443">Lipid metabolism</keyword>
<keyword evidence="11" id="KW-1208">Phospholipid metabolism</keyword>
<dbReference type="NCBIfam" id="TIGR04265">
    <property type="entry name" value="bac_cardiolipin"/>
    <property type="match status" value="1"/>
</dbReference>
<dbReference type="InterPro" id="IPR001736">
    <property type="entry name" value="PLipase_D/transphosphatidylase"/>
</dbReference>
<evidence type="ECO:0000256" key="3">
    <source>
        <dbReference type="ARBA" id="ARBA00022516"/>
    </source>
</evidence>
<dbReference type="SMART" id="SM00155">
    <property type="entry name" value="PLDc"/>
    <property type="match status" value="2"/>
</dbReference>
<dbReference type="PANTHER" id="PTHR21248:SF22">
    <property type="entry name" value="PHOSPHOLIPASE D"/>
    <property type="match status" value="1"/>
</dbReference>
<dbReference type="GO" id="GO:0008808">
    <property type="term" value="F:cardiolipin synthase activity"/>
    <property type="evidence" value="ECO:0007669"/>
    <property type="project" value="UniProtKB-UniRule"/>
</dbReference>
<evidence type="ECO:0000256" key="7">
    <source>
        <dbReference type="ARBA" id="ARBA00022989"/>
    </source>
</evidence>
<evidence type="ECO:0000256" key="6">
    <source>
        <dbReference type="ARBA" id="ARBA00022737"/>
    </source>
</evidence>
<feature type="domain" description="PLD phosphodiesterase" evidence="14">
    <location>
        <begin position="254"/>
        <end position="281"/>
    </location>
</feature>
<feature type="domain" description="PLD phosphodiesterase" evidence="14">
    <location>
        <begin position="432"/>
        <end position="459"/>
    </location>
</feature>
<sequence>MKKEEIKEKGIQGVKKIIFGRTLFVIFAFLIQFALLAVTYIWLRDYSYVFYLFFVILSVSVVLHLFNSNESPDFKLVWMLPLVIFPVFGAFFYLYVATQLGTKMIFRRLQFLSKFTRQYAPQNTEVKNRLKEENSQMGHFVQYMEEYDNCPVYDHTQVTYYPLGDEQFPDMLEELEKAEKFIFLEFFIVEEGNMWNSILEILKKKVKEGVEVRVMYDGMCVLALLPYFYPKLLEAEGIRCKMFAPIKPVFSTHYNNRDHRKIMVIDGKVAFTGGTNLADEYINQKLRFGHWKDTAVKLTGKAAERFTYMFLEMWNVSETKEENYEQYKTPANFTMPSDGYLIPYEVCPFGKERVGKKVYLDILNTAKDYVHIMTPYLILDYEMLMALTYAAKRGVQVSIIMPHIPDKKAAFAVAKTYYNELLEAGVEIHEYEPGFVHAKIFVADDEKAVVGTVNLDYRSLFHHFECGVMMYKNSQILEIEKDFQTTLQKCIKMQPSDYKRQKLAMRITGKILRMFAPLM</sequence>
<dbReference type="GO" id="GO:0005886">
    <property type="term" value="C:plasma membrane"/>
    <property type="evidence" value="ECO:0007669"/>
    <property type="project" value="UniProtKB-SubCell"/>
</dbReference>
<evidence type="ECO:0000256" key="12">
    <source>
        <dbReference type="NCBIfam" id="TIGR04265"/>
    </source>
</evidence>
<gene>
    <name evidence="15" type="primary">ywiE</name>
    <name evidence="15" type="ORF">BHLFYP23_00353</name>
</gene>
<comment type="subcellular location">
    <subcellularLocation>
        <location evidence="1">Cell membrane</location>
        <topology evidence="1">Multi-pass membrane protein</topology>
    </subcellularLocation>
</comment>
<evidence type="ECO:0000256" key="11">
    <source>
        <dbReference type="ARBA" id="ARBA00023264"/>
    </source>
</evidence>
<organism evidence="15">
    <name type="scientific">Blautia hansenii</name>
    <name type="common">Ruminococcus hansenii</name>
    <dbReference type="NCBI Taxonomy" id="1322"/>
    <lineage>
        <taxon>Bacteria</taxon>
        <taxon>Bacillati</taxon>
        <taxon>Bacillota</taxon>
        <taxon>Clostridia</taxon>
        <taxon>Lachnospirales</taxon>
        <taxon>Lachnospiraceae</taxon>
        <taxon>Blautia</taxon>
    </lineage>
</organism>
<evidence type="ECO:0000256" key="8">
    <source>
        <dbReference type="ARBA" id="ARBA00023098"/>
    </source>
</evidence>
<dbReference type="InterPro" id="IPR027379">
    <property type="entry name" value="CLS_N"/>
</dbReference>
<dbReference type="CDD" id="cd09154">
    <property type="entry name" value="PLDc_SMU_988_like_1"/>
    <property type="match status" value="1"/>
</dbReference>
<dbReference type="AlphaFoldDB" id="A0A6N2UBQ6"/>
<evidence type="ECO:0000256" key="9">
    <source>
        <dbReference type="ARBA" id="ARBA00023136"/>
    </source>
</evidence>
<accession>A0A6N2UBQ6</accession>
<keyword evidence="7 13" id="KW-1133">Transmembrane helix</keyword>
<evidence type="ECO:0000313" key="15">
    <source>
        <dbReference type="EMBL" id="VYT15128.1"/>
    </source>
</evidence>
<keyword evidence="9 13" id="KW-0472">Membrane</keyword>
<protein>
    <recommendedName>
        <fullName evidence="12">Cardiolipin synthase</fullName>
        <ecNumber evidence="12">2.7.8.-</ecNumber>
    </recommendedName>
</protein>
<keyword evidence="6" id="KW-0677">Repeat</keyword>
<dbReference type="RefSeq" id="WP_089438709.1">
    <property type="nucleotide sequence ID" value="NZ_CACRSY010000014.1"/>
</dbReference>
<keyword evidence="10" id="KW-0594">Phospholipid biosynthesis</keyword>